<accession>A0A8H4K8Z1</accession>
<name>A0A8H4K8Z1_9HYPO</name>
<evidence type="ECO:0000313" key="2">
    <source>
        <dbReference type="EMBL" id="KAF4445616.1"/>
    </source>
</evidence>
<proteinExistence type="predicted"/>
<keyword evidence="2" id="KW-0489">Methyltransferase</keyword>
<dbReference type="Proteomes" id="UP000605986">
    <property type="component" value="Unassembled WGS sequence"/>
</dbReference>
<sequence length="245" mass="27807">MATQRASNSVTSWVTPFTLPFYDVLILRISVPFIWRYSTQKQLRPLFSDNFSKRHIDIGVGTGYFPTKAMGDVARNPKDQHLTLVDLSEHALAAARQRVQSKYPEVHVECVHADAAKPMPDSLQDKRFDSASLFLIMHHMPSPTATKATVITNTKNLLTDDGVLVGCTILGKQWEKTEQGYKVKNEKPLGRRAAFMLGFYNKRGIFDNWEDDPNVLANVLKDEFEEVETKVVAMMFVFKASKPRK</sequence>
<evidence type="ECO:0000313" key="3">
    <source>
        <dbReference type="Proteomes" id="UP000605986"/>
    </source>
</evidence>
<dbReference type="CDD" id="cd02440">
    <property type="entry name" value="AdoMet_MTases"/>
    <property type="match status" value="1"/>
</dbReference>
<gene>
    <name evidence="2" type="ORF">F53441_10680</name>
</gene>
<dbReference type="Pfam" id="PF13847">
    <property type="entry name" value="Methyltransf_31"/>
    <property type="match status" value="1"/>
</dbReference>
<dbReference type="InterPro" id="IPR025714">
    <property type="entry name" value="Methyltranfer_dom"/>
</dbReference>
<dbReference type="GO" id="GO:0032259">
    <property type="term" value="P:methylation"/>
    <property type="evidence" value="ECO:0007669"/>
    <property type="project" value="UniProtKB-KW"/>
</dbReference>
<dbReference type="AlphaFoldDB" id="A0A8H4K8Z1"/>
<dbReference type="OrthoDB" id="10061782at2759"/>
<dbReference type="InterPro" id="IPR029063">
    <property type="entry name" value="SAM-dependent_MTases_sf"/>
</dbReference>
<reference evidence="2" key="1">
    <citation type="submission" date="2020-01" db="EMBL/GenBank/DDBJ databases">
        <title>Identification and distribution of gene clusters putatively required for synthesis of sphingolipid metabolism inhibitors in phylogenetically diverse species of the filamentous fungus Fusarium.</title>
        <authorList>
            <person name="Kim H.-S."/>
            <person name="Busman M."/>
            <person name="Brown D.W."/>
            <person name="Divon H."/>
            <person name="Uhlig S."/>
            <person name="Proctor R.H."/>
        </authorList>
    </citation>
    <scope>NUCLEOTIDE SEQUENCE</scope>
    <source>
        <strain evidence="2">NRRL 53441</strain>
    </source>
</reference>
<protein>
    <submittedName>
        <fullName evidence="2">Methyltransferase protein</fullName>
    </submittedName>
</protein>
<dbReference type="SUPFAM" id="SSF53335">
    <property type="entry name" value="S-adenosyl-L-methionine-dependent methyltransferases"/>
    <property type="match status" value="1"/>
</dbReference>
<dbReference type="EMBL" id="JAADJG010000509">
    <property type="protein sequence ID" value="KAF4445616.1"/>
    <property type="molecule type" value="Genomic_DNA"/>
</dbReference>
<feature type="domain" description="Methyltransferase" evidence="1">
    <location>
        <begin position="53"/>
        <end position="170"/>
    </location>
</feature>
<comment type="caution">
    <text evidence="2">The sequence shown here is derived from an EMBL/GenBank/DDBJ whole genome shotgun (WGS) entry which is preliminary data.</text>
</comment>
<keyword evidence="3" id="KW-1185">Reference proteome</keyword>
<evidence type="ECO:0000259" key="1">
    <source>
        <dbReference type="Pfam" id="PF13847"/>
    </source>
</evidence>
<organism evidence="2 3">
    <name type="scientific">Fusarium austroafricanum</name>
    <dbReference type="NCBI Taxonomy" id="2364996"/>
    <lineage>
        <taxon>Eukaryota</taxon>
        <taxon>Fungi</taxon>
        <taxon>Dikarya</taxon>
        <taxon>Ascomycota</taxon>
        <taxon>Pezizomycotina</taxon>
        <taxon>Sordariomycetes</taxon>
        <taxon>Hypocreomycetidae</taxon>
        <taxon>Hypocreales</taxon>
        <taxon>Nectriaceae</taxon>
        <taxon>Fusarium</taxon>
        <taxon>Fusarium concolor species complex</taxon>
    </lineage>
</organism>
<dbReference type="Gene3D" id="3.40.50.150">
    <property type="entry name" value="Vaccinia Virus protein VP39"/>
    <property type="match status" value="1"/>
</dbReference>
<dbReference type="GO" id="GO:0008168">
    <property type="term" value="F:methyltransferase activity"/>
    <property type="evidence" value="ECO:0007669"/>
    <property type="project" value="UniProtKB-KW"/>
</dbReference>
<keyword evidence="2" id="KW-0808">Transferase</keyword>